<keyword evidence="2" id="KW-1185">Reference proteome</keyword>
<comment type="caution">
    <text evidence="1">The sequence shown here is derived from an EMBL/GenBank/DDBJ whole genome shotgun (WGS) entry which is preliminary data.</text>
</comment>
<dbReference type="EMBL" id="JNBS01001788">
    <property type="protein sequence ID" value="OQR99690.1"/>
    <property type="molecule type" value="Genomic_DNA"/>
</dbReference>
<dbReference type="AlphaFoldDB" id="A0A1V9ZPH6"/>
<dbReference type="Gene3D" id="3.80.10.10">
    <property type="entry name" value="Ribonuclease Inhibitor"/>
    <property type="match status" value="1"/>
</dbReference>
<dbReference type="Proteomes" id="UP000243217">
    <property type="component" value="Unassembled WGS sequence"/>
</dbReference>
<protein>
    <submittedName>
        <fullName evidence="1">Uncharacterized protein</fullName>
    </submittedName>
</protein>
<evidence type="ECO:0000313" key="2">
    <source>
        <dbReference type="Proteomes" id="UP000243217"/>
    </source>
</evidence>
<evidence type="ECO:0000313" key="1">
    <source>
        <dbReference type="EMBL" id="OQR99690.1"/>
    </source>
</evidence>
<proteinExistence type="predicted"/>
<dbReference type="InterPro" id="IPR032675">
    <property type="entry name" value="LRR_dom_sf"/>
</dbReference>
<dbReference type="SUPFAM" id="SSF52047">
    <property type="entry name" value="RNI-like"/>
    <property type="match status" value="1"/>
</dbReference>
<accession>A0A1V9ZPH6</accession>
<gene>
    <name evidence="1" type="ORF">THRCLA_06418</name>
</gene>
<sequence length="457" mass="51834">MYAIRSYYVAFIPCPYALRAFIELLPEYSKTPAITSFQKLCELLPMAQLWPRLRASTLLQHNQYIELACTALQEIGMLELDVWPEYVLSWLEAHPVISFGCSANASMMFASMWHGHRINECALTLQSCDEIKDFARVAQWMGNAPNLKRLQIRHEAHIMHEDGLKLLFDAIKLSGIVELDVANYADDDFSYCMYDHLIEWLGTSHARRLSITALHVADRDKVNSLVTAIRSSQLESLEIAFMDDVTKVLFEEKIPKSLHTLSINLARIGTAESFSNSIANSSLAHLTIVNRTRQLAPTYDKTMSRVISALAALPYLQTLDITYINMNNRALTALQETIPKLQSLESLSLTCFGSKPHYLPGWLTLLLPTCPKLHRLGLRNVYWSANDVNLWNDINWPTLKLLCVRGSKVESETLHMAAPSVHLCCNDDMDHLKCCFTEPEKVSHTIEAVEKQSYLCL</sequence>
<organism evidence="1 2">
    <name type="scientific">Thraustotheca clavata</name>
    <dbReference type="NCBI Taxonomy" id="74557"/>
    <lineage>
        <taxon>Eukaryota</taxon>
        <taxon>Sar</taxon>
        <taxon>Stramenopiles</taxon>
        <taxon>Oomycota</taxon>
        <taxon>Saprolegniomycetes</taxon>
        <taxon>Saprolegniales</taxon>
        <taxon>Achlyaceae</taxon>
        <taxon>Thraustotheca</taxon>
    </lineage>
</organism>
<reference evidence="1 2" key="1">
    <citation type="journal article" date="2014" name="Genome Biol. Evol.">
        <title>The secreted proteins of Achlya hypogyna and Thraustotheca clavata identify the ancestral oomycete secretome and reveal gene acquisitions by horizontal gene transfer.</title>
        <authorList>
            <person name="Misner I."/>
            <person name="Blouin N."/>
            <person name="Leonard G."/>
            <person name="Richards T.A."/>
            <person name="Lane C.E."/>
        </authorList>
    </citation>
    <scope>NUCLEOTIDE SEQUENCE [LARGE SCALE GENOMIC DNA]</scope>
    <source>
        <strain evidence="1 2">ATCC 34112</strain>
    </source>
</reference>
<dbReference type="OrthoDB" id="75806at2759"/>
<name>A0A1V9ZPH6_9STRA</name>